<proteinExistence type="predicted"/>
<organism evidence="2 3">
    <name type="scientific">Brassica oleracea var. oleracea</name>
    <dbReference type="NCBI Taxonomy" id="109376"/>
    <lineage>
        <taxon>Eukaryota</taxon>
        <taxon>Viridiplantae</taxon>
        <taxon>Streptophyta</taxon>
        <taxon>Embryophyta</taxon>
        <taxon>Tracheophyta</taxon>
        <taxon>Spermatophyta</taxon>
        <taxon>Magnoliopsida</taxon>
        <taxon>eudicotyledons</taxon>
        <taxon>Gunneridae</taxon>
        <taxon>Pentapetalae</taxon>
        <taxon>rosids</taxon>
        <taxon>malvids</taxon>
        <taxon>Brassicales</taxon>
        <taxon>Brassicaceae</taxon>
        <taxon>Brassiceae</taxon>
        <taxon>Brassica</taxon>
    </lineage>
</organism>
<dbReference type="HOGENOM" id="CLU_2336583_0_0_1"/>
<sequence length="98" mass="11402">MSVSDLKVVDFFSFTSDSDSLDTRRDPIPAHKPTMKSHVAVSANQFPTCTKRIRGRRNIFGRSSYSSSDLLFSLSQLKRQKEEREIENSYHIWQKYRG</sequence>
<evidence type="ECO:0000313" key="2">
    <source>
        <dbReference type="EnsemblPlants" id="Bo7g071390.1"/>
    </source>
</evidence>
<accession>A0A0D3D976</accession>
<dbReference type="EnsemblPlants" id="Bo7g071390.1">
    <property type="protein sequence ID" value="Bo7g071390.1"/>
    <property type="gene ID" value="Bo7g071390"/>
</dbReference>
<evidence type="ECO:0000313" key="3">
    <source>
        <dbReference type="Proteomes" id="UP000032141"/>
    </source>
</evidence>
<dbReference type="Proteomes" id="UP000032141">
    <property type="component" value="Chromosome C7"/>
</dbReference>
<evidence type="ECO:0000256" key="1">
    <source>
        <dbReference type="SAM" id="MobiDB-lite"/>
    </source>
</evidence>
<reference evidence="2 3" key="1">
    <citation type="journal article" date="2014" name="Genome Biol.">
        <title>Transcriptome and methylome profiling reveals relics of genome dominance in the mesopolyploid Brassica oleracea.</title>
        <authorList>
            <person name="Parkin I.A."/>
            <person name="Koh C."/>
            <person name="Tang H."/>
            <person name="Robinson S.J."/>
            <person name="Kagale S."/>
            <person name="Clarke W.E."/>
            <person name="Town C.D."/>
            <person name="Nixon J."/>
            <person name="Krishnakumar V."/>
            <person name="Bidwell S.L."/>
            <person name="Denoeud F."/>
            <person name="Belcram H."/>
            <person name="Links M.G."/>
            <person name="Just J."/>
            <person name="Clarke C."/>
            <person name="Bender T."/>
            <person name="Huebert T."/>
            <person name="Mason A.S."/>
            <person name="Pires J.C."/>
            <person name="Barker G."/>
            <person name="Moore J."/>
            <person name="Walley P.G."/>
            <person name="Manoli S."/>
            <person name="Batley J."/>
            <person name="Edwards D."/>
            <person name="Nelson M.N."/>
            <person name="Wang X."/>
            <person name="Paterson A.H."/>
            <person name="King G."/>
            <person name="Bancroft I."/>
            <person name="Chalhoub B."/>
            <person name="Sharpe A.G."/>
        </authorList>
    </citation>
    <scope>NUCLEOTIDE SEQUENCE</scope>
    <source>
        <strain evidence="2 3">cv. TO1000</strain>
    </source>
</reference>
<keyword evidence="3" id="KW-1185">Reference proteome</keyword>
<dbReference type="Gramene" id="Bo7g071390.1">
    <property type="protein sequence ID" value="Bo7g071390.1"/>
    <property type="gene ID" value="Bo7g071390"/>
</dbReference>
<protein>
    <submittedName>
        <fullName evidence="2">Uncharacterized protein</fullName>
    </submittedName>
</protein>
<reference evidence="2" key="2">
    <citation type="submission" date="2015-03" db="UniProtKB">
        <authorList>
            <consortium name="EnsemblPlants"/>
        </authorList>
    </citation>
    <scope>IDENTIFICATION</scope>
</reference>
<feature type="region of interest" description="Disordered" evidence="1">
    <location>
        <begin position="17"/>
        <end position="39"/>
    </location>
</feature>
<dbReference type="AlphaFoldDB" id="A0A0D3D976"/>
<name>A0A0D3D976_BRAOL</name>